<dbReference type="CDD" id="cd07344">
    <property type="entry name" value="M48_yhfN_like"/>
    <property type="match status" value="1"/>
</dbReference>
<name>A0A855MNE1_9BACT</name>
<evidence type="ECO:0000259" key="1">
    <source>
        <dbReference type="Pfam" id="PF01863"/>
    </source>
</evidence>
<organism evidence="2 3">
    <name type="scientific">Petrotoga sibirica DSM 13575</name>
    <dbReference type="NCBI Taxonomy" id="1122956"/>
    <lineage>
        <taxon>Bacteria</taxon>
        <taxon>Thermotogati</taxon>
        <taxon>Thermotogota</taxon>
        <taxon>Thermotogae</taxon>
        <taxon>Petrotogales</taxon>
        <taxon>Petrotogaceae</taxon>
        <taxon>Petrotoga</taxon>
    </lineage>
</organism>
<reference evidence="2 3" key="1">
    <citation type="submission" date="2014-01" db="EMBL/GenBank/DDBJ databases">
        <title>Comparative genomics of Petrotoga.</title>
        <authorList>
            <person name="Chow K."/>
            <person name="Charchuk R."/>
            <person name="Nesbo C.L."/>
        </authorList>
    </citation>
    <scope>NUCLEOTIDE SEQUENCE [LARGE SCALE GENOMIC DNA]</scope>
    <source>
        <strain evidence="2 3">DSM 13575</strain>
    </source>
</reference>
<accession>A0A855MNE1</accession>
<dbReference type="Proteomes" id="UP000237502">
    <property type="component" value="Unassembled WGS sequence"/>
</dbReference>
<dbReference type="EMBL" id="JAHC01000038">
    <property type="protein sequence ID" value="POZ87841.1"/>
    <property type="molecule type" value="Genomic_DNA"/>
</dbReference>
<comment type="caution">
    <text evidence="2">The sequence shown here is derived from an EMBL/GenBank/DDBJ whole genome shotgun (WGS) entry which is preliminary data.</text>
</comment>
<dbReference type="InterPro" id="IPR002725">
    <property type="entry name" value="YgjP-like_metallopeptidase"/>
</dbReference>
<evidence type="ECO:0000313" key="3">
    <source>
        <dbReference type="Proteomes" id="UP000237502"/>
    </source>
</evidence>
<dbReference type="PANTHER" id="PTHR30399:SF1">
    <property type="entry name" value="UTP PYROPHOSPHATASE"/>
    <property type="match status" value="1"/>
</dbReference>
<dbReference type="PANTHER" id="PTHR30399">
    <property type="entry name" value="UNCHARACTERIZED PROTEIN YGJP"/>
    <property type="match status" value="1"/>
</dbReference>
<feature type="domain" description="YgjP-like metallopeptidase" evidence="1">
    <location>
        <begin position="9"/>
        <end position="87"/>
    </location>
</feature>
<dbReference type="InterPro" id="IPR053136">
    <property type="entry name" value="UTP_pyrophosphatase-like"/>
</dbReference>
<gene>
    <name evidence="2" type="ORF">AA80_09390</name>
</gene>
<proteinExistence type="predicted"/>
<evidence type="ECO:0000313" key="2">
    <source>
        <dbReference type="EMBL" id="POZ87841.1"/>
    </source>
</evidence>
<dbReference type="Pfam" id="PF01863">
    <property type="entry name" value="YgjP-like"/>
    <property type="match status" value="1"/>
</dbReference>
<dbReference type="Gene3D" id="3.30.2010.10">
    <property type="entry name" value="Metalloproteases ('zincins'), catalytic domain"/>
    <property type="match status" value="1"/>
</dbReference>
<protein>
    <recommendedName>
        <fullName evidence="1">YgjP-like metallopeptidase domain-containing protein</fullName>
    </recommendedName>
</protein>
<sequence>MIMIDPVDFKAEVMILAKDIRVQPKEIHIREMSRKWGSCSSRGRLTFDKKLLNEPKSFRFEVIIHELLHLRYPKHGKMFNALLEEYLRKNIEKK</sequence>
<dbReference type="AlphaFoldDB" id="A0A855MNE1"/>